<name>A0A923LH26_9FIRM</name>
<dbReference type="Proteomes" id="UP000652477">
    <property type="component" value="Unassembled WGS sequence"/>
</dbReference>
<organism evidence="1 2">
    <name type="scientific">Mediterraneibacter hominis</name>
    <dbReference type="NCBI Taxonomy" id="2763054"/>
    <lineage>
        <taxon>Bacteria</taxon>
        <taxon>Bacillati</taxon>
        <taxon>Bacillota</taxon>
        <taxon>Clostridia</taxon>
        <taxon>Lachnospirales</taxon>
        <taxon>Lachnospiraceae</taxon>
        <taxon>Mediterraneibacter</taxon>
    </lineage>
</organism>
<reference evidence="1" key="1">
    <citation type="submission" date="2020-08" db="EMBL/GenBank/DDBJ databases">
        <title>Genome public.</title>
        <authorList>
            <person name="Liu C."/>
            <person name="Sun Q."/>
        </authorList>
    </citation>
    <scope>NUCLEOTIDE SEQUENCE</scope>
    <source>
        <strain evidence="1">NSJ-55</strain>
    </source>
</reference>
<accession>A0A923LH26</accession>
<protein>
    <submittedName>
        <fullName evidence="1">Uncharacterized protein</fullName>
    </submittedName>
</protein>
<dbReference type="RefSeq" id="WP_186874793.1">
    <property type="nucleotide sequence ID" value="NZ_JACOPF010000001.1"/>
</dbReference>
<comment type="caution">
    <text evidence="1">The sequence shown here is derived from an EMBL/GenBank/DDBJ whole genome shotgun (WGS) entry which is preliminary data.</text>
</comment>
<dbReference type="AlphaFoldDB" id="A0A923LH26"/>
<evidence type="ECO:0000313" key="1">
    <source>
        <dbReference type="EMBL" id="MBC5688159.1"/>
    </source>
</evidence>
<sequence length="312" mass="36763">MERLIDKFAEKVLKTTESFMVESGNCDTDKRYHFFIQCNVGKARYVYGEHSYRDEKFHTDLDLNPKLVAIVADDKIYIVDEFELDIYRGETELPENIFKLIDIVIKENEYVKSVIFADFYKSLKENDITGEELLKECKDEARRILFVKNPVVNESTIESMFNQQDIANSLCGVINLELEAVKRLESKKENWIYKKSYNKKVKELVENRSVVKDYEVKIAEGIRSVDAKTVSVEFELNGRKEFAKMNPHRVIRCMMDNDYFSAYDFETTKRGYELIRKLDAATWRGNNNGKEVLTCRNITKITYKKKELYIRK</sequence>
<dbReference type="EMBL" id="JACOPF010000001">
    <property type="protein sequence ID" value="MBC5688159.1"/>
    <property type="molecule type" value="Genomic_DNA"/>
</dbReference>
<proteinExistence type="predicted"/>
<gene>
    <name evidence="1" type="ORF">H8S37_04325</name>
</gene>
<keyword evidence="2" id="KW-1185">Reference proteome</keyword>
<evidence type="ECO:0000313" key="2">
    <source>
        <dbReference type="Proteomes" id="UP000652477"/>
    </source>
</evidence>